<feature type="transmembrane region" description="Helical" evidence="5">
    <location>
        <begin position="87"/>
        <end position="107"/>
    </location>
</feature>
<evidence type="ECO:0000313" key="7">
    <source>
        <dbReference type="EMBL" id="OFC68845.1"/>
    </source>
</evidence>
<name>A0A1E7Z5N4_9ALTE</name>
<dbReference type="AlphaFoldDB" id="A0A1E7Z5N4"/>
<evidence type="ECO:0000256" key="5">
    <source>
        <dbReference type="SAM" id="Phobius"/>
    </source>
</evidence>
<evidence type="ECO:0000256" key="3">
    <source>
        <dbReference type="ARBA" id="ARBA00022989"/>
    </source>
</evidence>
<feature type="transmembrane region" description="Helical" evidence="5">
    <location>
        <begin position="268"/>
        <end position="285"/>
    </location>
</feature>
<feature type="transmembrane region" description="Helical" evidence="5">
    <location>
        <begin position="211"/>
        <end position="229"/>
    </location>
</feature>
<evidence type="ECO:0000259" key="6">
    <source>
        <dbReference type="Pfam" id="PF01694"/>
    </source>
</evidence>
<dbReference type="OrthoDB" id="6400381at2"/>
<dbReference type="InterPro" id="IPR022764">
    <property type="entry name" value="Peptidase_S54_rhomboid_dom"/>
</dbReference>
<gene>
    <name evidence="7" type="ORF">BFC18_19010</name>
</gene>
<dbReference type="Pfam" id="PF01694">
    <property type="entry name" value="Rhomboid"/>
    <property type="match status" value="1"/>
</dbReference>
<comment type="caution">
    <text evidence="7">The sequence shown here is derived from an EMBL/GenBank/DDBJ whole genome shotgun (WGS) entry which is preliminary data.</text>
</comment>
<organism evidence="7 8">
    <name type="scientific">Alteromonas confluentis</name>
    <dbReference type="NCBI Taxonomy" id="1656094"/>
    <lineage>
        <taxon>Bacteria</taxon>
        <taxon>Pseudomonadati</taxon>
        <taxon>Pseudomonadota</taxon>
        <taxon>Gammaproteobacteria</taxon>
        <taxon>Alteromonadales</taxon>
        <taxon>Alteromonadaceae</taxon>
        <taxon>Alteromonas/Salinimonas group</taxon>
        <taxon>Alteromonas</taxon>
    </lineage>
</organism>
<dbReference type="SUPFAM" id="SSF144091">
    <property type="entry name" value="Rhomboid-like"/>
    <property type="match status" value="1"/>
</dbReference>
<proteinExistence type="predicted"/>
<accession>A0A1E7Z5N4</accession>
<feature type="domain" description="Peptidase S54 rhomboid" evidence="6">
    <location>
        <begin position="173"/>
        <end position="306"/>
    </location>
</feature>
<dbReference type="InterPro" id="IPR035952">
    <property type="entry name" value="Rhomboid-like_sf"/>
</dbReference>
<dbReference type="PANTHER" id="PTHR43066">
    <property type="entry name" value="RHOMBOID-RELATED PROTEIN"/>
    <property type="match status" value="1"/>
</dbReference>
<keyword evidence="3 5" id="KW-1133">Transmembrane helix</keyword>
<comment type="subcellular location">
    <subcellularLocation>
        <location evidence="1">Membrane</location>
        <topology evidence="1">Multi-pass membrane protein</topology>
    </subcellularLocation>
</comment>
<keyword evidence="4 5" id="KW-0472">Membrane</keyword>
<dbReference type="GO" id="GO:0004252">
    <property type="term" value="F:serine-type endopeptidase activity"/>
    <property type="evidence" value="ECO:0007669"/>
    <property type="project" value="InterPro"/>
</dbReference>
<keyword evidence="2 5" id="KW-0812">Transmembrane</keyword>
<protein>
    <recommendedName>
        <fullName evidence="6">Peptidase S54 rhomboid domain-containing protein</fullName>
    </recommendedName>
</protein>
<dbReference type="STRING" id="1656094.BFC18_19010"/>
<evidence type="ECO:0000256" key="4">
    <source>
        <dbReference type="ARBA" id="ARBA00023136"/>
    </source>
</evidence>
<evidence type="ECO:0000256" key="1">
    <source>
        <dbReference type="ARBA" id="ARBA00004141"/>
    </source>
</evidence>
<dbReference type="RefSeq" id="WP_070126948.1">
    <property type="nucleotide sequence ID" value="NZ_MDHN01000041.1"/>
</dbReference>
<feature type="transmembrane region" description="Helical" evidence="5">
    <location>
        <begin position="235"/>
        <end position="256"/>
    </location>
</feature>
<keyword evidence="8" id="KW-1185">Reference proteome</keyword>
<feature type="transmembrane region" description="Helical" evidence="5">
    <location>
        <begin position="62"/>
        <end position="81"/>
    </location>
</feature>
<dbReference type="GO" id="GO:0016020">
    <property type="term" value="C:membrane"/>
    <property type="evidence" value="ECO:0007669"/>
    <property type="project" value="UniProtKB-SubCell"/>
</dbReference>
<dbReference type="Proteomes" id="UP000175691">
    <property type="component" value="Unassembled WGS sequence"/>
</dbReference>
<feature type="transmembrane region" description="Helical" evidence="5">
    <location>
        <begin position="291"/>
        <end position="308"/>
    </location>
</feature>
<sequence length="316" mass="35331">MEIKKNGGIPVKIHDLDTFIKNWRPIDGWLISDKNQYVLPTHHSALGRIFYSSYCKKVKTNLMAIVSCLLSVILLLVFKPVENNQALIVVFSLLLLFSICDGILSVWSINSCRQKIEFLFNFKSTSELHGPPLALLMCVMYSIQWLLEVYYGSLESLIISVGNYYPEIDIFSSWRFITGAFLHGDLQHWILNTLLAILFASTIPKTKLFKTGLILILGAATSHCITYFYHLASDSSFDCLLGISGGVFALLAYSVIAHLRQNAKSTALTLFAIMVLSELSLALLTDNSSHTAHISGFLFGITIALLNYSKPHRSNQ</sequence>
<reference evidence="7 8" key="1">
    <citation type="submission" date="2016-08" db="EMBL/GenBank/DDBJ databases">
        <authorList>
            <person name="Seilhamer J.J."/>
        </authorList>
    </citation>
    <scope>NUCLEOTIDE SEQUENCE [LARGE SCALE GENOMIC DNA]</scope>
    <source>
        <strain evidence="7 8">KCTC 42603</strain>
    </source>
</reference>
<evidence type="ECO:0000256" key="2">
    <source>
        <dbReference type="ARBA" id="ARBA00022692"/>
    </source>
</evidence>
<dbReference type="EMBL" id="MDHN01000041">
    <property type="protein sequence ID" value="OFC68845.1"/>
    <property type="molecule type" value="Genomic_DNA"/>
</dbReference>
<evidence type="ECO:0000313" key="8">
    <source>
        <dbReference type="Proteomes" id="UP000175691"/>
    </source>
</evidence>
<dbReference type="Gene3D" id="1.20.1540.10">
    <property type="entry name" value="Rhomboid-like"/>
    <property type="match status" value="1"/>
</dbReference>